<reference evidence="2 3" key="1">
    <citation type="journal article" date="2013" name="J. Biotechnol.">
        <title>Establishment and interpretation of the genome sequence of the phytopathogenic fungus Rhizoctonia solani AG1-IB isolate 7/3/14.</title>
        <authorList>
            <person name="Wibberg D.W."/>
            <person name="Jelonek L.J."/>
            <person name="Rupp O.R."/>
            <person name="Hennig M.H."/>
            <person name="Eikmeyer F.E."/>
            <person name="Goesmann A.G."/>
            <person name="Hartmann A.H."/>
            <person name="Borriss R.B."/>
            <person name="Grosch R.G."/>
            <person name="Puehler A.P."/>
            <person name="Schlueter A.S."/>
        </authorList>
    </citation>
    <scope>NUCLEOTIDE SEQUENCE [LARGE SCALE GENOMIC DNA]</scope>
    <source>
        <strain evidence="3">AG1-IB / isolate 7/3/14</strain>
    </source>
</reference>
<proteinExistence type="predicted"/>
<evidence type="ECO:0000313" key="2">
    <source>
        <dbReference type="EMBL" id="CCO37203.1"/>
    </source>
</evidence>
<comment type="caution">
    <text evidence="2">The sequence shown here is derived from an EMBL/GenBank/DDBJ whole genome shotgun (WGS) entry which is preliminary data.</text>
</comment>
<evidence type="ECO:0000313" key="3">
    <source>
        <dbReference type="Proteomes" id="UP000012065"/>
    </source>
</evidence>
<keyword evidence="1" id="KW-1133">Transmembrane helix</keyword>
<accession>M5CB34</accession>
<organism evidence="2 3">
    <name type="scientific">Thanatephorus cucumeris (strain AG1-IB / isolate 7/3/14)</name>
    <name type="common">Lettuce bottom rot fungus</name>
    <name type="synonym">Rhizoctonia solani</name>
    <dbReference type="NCBI Taxonomy" id="1108050"/>
    <lineage>
        <taxon>Eukaryota</taxon>
        <taxon>Fungi</taxon>
        <taxon>Dikarya</taxon>
        <taxon>Basidiomycota</taxon>
        <taxon>Agaricomycotina</taxon>
        <taxon>Agaricomycetes</taxon>
        <taxon>Cantharellales</taxon>
        <taxon>Ceratobasidiaceae</taxon>
        <taxon>Rhizoctonia</taxon>
        <taxon>Rhizoctonia solani AG-1</taxon>
    </lineage>
</organism>
<dbReference type="EMBL" id="CAOJ01016904">
    <property type="protein sequence ID" value="CCO37203.1"/>
    <property type="molecule type" value="Genomic_DNA"/>
</dbReference>
<evidence type="ECO:0000256" key="1">
    <source>
        <dbReference type="SAM" id="Phobius"/>
    </source>
</evidence>
<keyword evidence="1" id="KW-0812">Transmembrane</keyword>
<dbReference type="HOGENOM" id="CLU_1548668_0_0_1"/>
<keyword evidence="1" id="KW-0472">Membrane</keyword>
<protein>
    <submittedName>
        <fullName evidence="2">Uncharacterized protein</fullName>
    </submittedName>
</protein>
<gene>
    <name evidence="2" type="ORF">BN14_11357</name>
</gene>
<name>M5CB34_THACB</name>
<sequence>MPPFTRSVTKARLRDVSTPPRTYADRVLTQMQRDSLWDSQAPPRKFSEARGIKDLIEISVVFVVATVLDVAKDIVMISKKPIGWVLATYVVLMALSSTSDFFVRTFMSPVCTLPLISGRVDYCNRDALSRQFSPDFPKLASLQSRLEDVMDDSASSSIVAIDIKNSEMAVRDL</sequence>
<dbReference type="Proteomes" id="UP000012065">
    <property type="component" value="Unassembled WGS sequence"/>
</dbReference>
<feature type="transmembrane region" description="Helical" evidence="1">
    <location>
        <begin position="82"/>
        <end position="103"/>
    </location>
</feature>
<dbReference type="AlphaFoldDB" id="M5CB34"/>